<feature type="compositionally biased region" description="Low complexity" evidence="1">
    <location>
        <begin position="932"/>
        <end position="982"/>
    </location>
</feature>
<dbReference type="InterPro" id="IPR045402">
    <property type="entry name" value="GAP1-N2"/>
</dbReference>
<feature type="domain" description="GTPase-associated protein 1 middle" evidence="4">
    <location>
        <begin position="175"/>
        <end position="275"/>
    </location>
</feature>
<dbReference type="RefSeq" id="WP_208643756.1">
    <property type="nucleotide sequence ID" value="NZ_QJSW01000003.1"/>
</dbReference>
<keyword evidence="2" id="KW-0472">Membrane</keyword>
<dbReference type="Pfam" id="PF20013">
    <property type="entry name" value="GAP1-N2"/>
    <property type="match status" value="1"/>
</dbReference>
<evidence type="ECO:0000313" key="5">
    <source>
        <dbReference type="EMBL" id="PYE50764.1"/>
    </source>
</evidence>
<comment type="caution">
    <text evidence="5">The sequence shown here is derived from an EMBL/GenBank/DDBJ whole genome shotgun (WGS) entry which is preliminary data.</text>
</comment>
<protein>
    <recommendedName>
        <fullName evidence="7">Glycosyltransferase</fullName>
    </recommendedName>
</protein>
<dbReference type="AlphaFoldDB" id="A0A2V4WRJ2"/>
<evidence type="ECO:0000313" key="6">
    <source>
        <dbReference type="Proteomes" id="UP000247790"/>
    </source>
</evidence>
<dbReference type="Pfam" id="PF20014">
    <property type="entry name" value="GAP1-M"/>
    <property type="match status" value="1"/>
</dbReference>
<feature type="domain" description="GTPase-associated protein 1 N-terminal" evidence="3">
    <location>
        <begin position="9"/>
        <end position="145"/>
    </location>
</feature>
<dbReference type="InterPro" id="IPR045401">
    <property type="entry name" value="GAP1-M"/>
</dbReference>
<keyword evidence="2" id="KW-0812">Transmembrane</keyword>
<keyword evidence="2" id="KW-1133">Transmembrane helix</keyword>
<evidence type="ECO:0000259" key="4">
    <source>
        <dbReference type="Pfam" id="PF20014"/>
    </source>
</evidence>
<gene>
    <name evidence="5" type="ORF">DFQ00_103182</name>
</gene>
<organism evidence="5 6">
    <name type="scientific">Paenibacillus barcinonensis</name>
    <dbReference type="NCBI Taxonomy" id="198119"/>
    <lineage>
        <taxon>Bacteria</taxon>
        <taxon>Bacillati</taxon>
        <taxon>Bacillota</taxon>
        <taxon>Bacilli</taxon>
        <taxon>Bacillales</taxon>
        <taxon>Paenibacillaceae</taxon>
        <taxon>Paenibacillus</taxon>
    </lineage>
</organism>
<evidence type="ECO:0000259" key="3">
    <source>
        <dbReference type="Pfam" id="PF20013"/>
    </source>
</evidence>
<sequence length="1091" mass="120140">MRSSMTPPIEQQMYTRERRGVFRTTEGFDTVAASPGLDPAFIKKVLHPYCVYDAPAELTGRGEKDESKFPASMHLLHLESGETILGQNVYQATDFTGLRSAFFAHNYVLSPASMEEQMKRVDWLDTLFATSYDIEQGTELPALSKLPVTAEDAMPTGGSEGKFGLSATPNQILGALKIDETLFKRMLYAVMQSVAARRKVYIALDVAAEEVTAGAKALLRLLYRALPYAFRRQLGFMTFAKEPQAKKGIHVQFVERGTLRPKDRNTEKDFTFDLVSGRVTHADASVAKLPYAEFAWFLVQDQARAAAYYEFADEMLAGMEPGRDLSIEAYGELSVFYSLEQGVEDLYLNNKSEVLSGLLTYLKPEGAQQQRARLNELFLTLLSRELDSVRRENVPEEAVASRFGEYFRVAAPVVKTRIVDYFIYAANNARAQKRMRAVQELYAILDRDVQLHRAFFGKVLNNASLTKLLFEPYLDHQLKQTETAAGIIELVQRWVTAHPSLLQSALLLERSCAELRERLCSAPDPVESANKALQRVSVLDRITGKGALEPEITGYIGQSEVTSGTGQQAAHSSDRSMEVSSGRQQAVYQEALTKLADKLAYVINLYMIQDLDLERVNRDQLLQIDILQHGDEVRDWAARQGADVSARTNMMLVARAWLSGDDNAEEAIESLSLAERDELQRWTRRWLAAELQSHAGPAAYEALALAFYRGGSGSNRLDYSGLIQFVRSHTGQAEVLYAFFEWSGSQRMFVRASNAHKGYADAIINYFKSHDREAFRSKSAFRPYYAKAGKAMKPIYDRAKAELSSPLMRMLTGRKKKRWLGLLLLILIVGIAGGTYALMSNKAEPQAQPPAEQEPVVPAHPEEQLPDYIAYIVPSNKQEGKASQAELVIRFRSETGGIPFEKGKLQLLMDDQSMKELDVTEQWRSLNTEGKSNTTTAPASSPDSSAGNSSESKSGTREGAAGAADASSGSGTDDSVTGETDGAQQSSDASKQQTESSASGKTGTDQGKGEGSADAEAGKQGKSGDQVPSGGKNAAGNRGSSKPLTAAEADRLYRYGMQLALPKNILPEHVVSIQQGAEGSEIVIDLMQEPS</sequence>
<feature type="transmembrane region" description="Helical" evidence="2">
    <location>
        <begin position="819"/>
        <end position="839"/>
    </location>
</feature>
<dbReference type="Proteomes" id="UP000247790">
    <property type="component" value="Unassembled WGS sequence"/>
</dbReference>
<evidence type="ECO:0000256" key="1">
    <source>
        <dbReference type="SAM" id="MobiDB-lite"/>
    </source>
</evidence>
<proteinExistence type="predicted"/>
<feature type="region of interest" description="Disordered" evidence="1">
    <location>
        <begin position="926"/>
        <end position="1045"/>
    </location>
</feature>
<name>A0A2V4WRJ2_PAEBA</name>
<accession>A0A2V4WRJ2</accession>
<evidence type="ECO:0000256" key="2">
    <source>
        <dbReference type="SAM" id="Phobius"/>
    </source>
</evidence>
<feature type="compositionally biased region" description="Polar residues" evidence="1">
    <location>
        <begin position="983"/>
        <end position="1005"/>
    </location>
</feature>
<dbReference type="EMBL" id="QJSW01000003">
    <property type="protein sequence ID" value="PYE50764.1"/>
    <property type="molecule type" value="Genomic_DNA"/>
</dbReference>
<evidence type="ECO:0008006" key="7">
    <source>
        <dbReference type="Google" id="ProtNLM"/>
    </source>
</evidence>
<reference evidence="5 6" key="1">
    <citation type="submission" date="2018-06" db="EMBL/GenBank/DDBJ databases">
        <title>Genomic Encyclopedia of Type Strains, Phase III (KMG-III): the genomes of soil and plant-associated and newly described type strains.</title>
        <authorList>
            <person name="Whitman W."/>
        </authorList>
    </citation>
    <scope>NUCLEOTIDE SEQUENCE [LARGE SCALE GENOMIC DNA]</scope>
    <source>
        <strain evidence="5 6">CECT 7022</strain>
    </source>
</reference>